<dbReference type="Pfam" id="PF24572">
    <property type="entry name" value="RBD_RDR6"/>
    <property type="match status" value="1"/>
</dbReference>
<dbReference type="Pfam" id="PF26253">
    <property type="entry name" value="RdRP_head"/>
    <property type="match status" value="1"/>
</dbReference>
<dbReference type="SUPFAM" id="SSF54928">
    <property type="entry name" value="RNA-binding domain, RBD"/>
    <property type="match status" value="1"/>
</dbReference>
<dbReference type="InterPro" id="IPR057596">
    <property type="entry name" value="RDRP_core"/>
</dbReference>
<dbReference type="Pfam" id="PF24577">
    <property type="entry name" value="RDR6_2nd"/>
    <property type="match status" value="1"/>
</dbReference>
<comment type="function">
    <text evidence="9">Probably involved in the RNA silencing pathway and required for the generation of small interfering RNAs (siRNAs).</text>
</comment>
<keyword evidence="13" id="KW-1185">Reference proteome</keyword>
<evidence type="ECO:0000259" key="11">
    <source>
        <dbReference type="PROSITE" id="PS50102"/>
    </source>
</evidence>
<evidence type="ECO:0000256" key="10">
    <source>
        <dbReference type="SAM" id="MobiDB-lite"/>
    </source>
</evidence>
<dbReference type="GO" id="GO:0031380">
    <property type="term" value="C:nuclear RNA-directed RNA polymerase complex"/>
    <property type="evidence" value="ECO:0007669"/>
    <property type="project" value="TreeGrafter"/>
</dbReference>
<proteinExistence type="inferred from homology"/>
<evidence type="ECO:0000256" key="5">
    <source>
        <dbReference type="ARBA" id="ARBA00022884"/>
    </source>
</evidence>
<feature type="domain" description="RRM" evidence="11">
    <location>
        <begin position="32"/>
        <end position="134"/>
    </location>
</feature>
<dbReference type="PROSITE" id="PS50102">
    <property type="entry name" value="RRM"/>
    <property type="match status" value="1"/>
</dbReference>
<reference evidence="12" key="2">
    <citation type="submission" date="2023-04" db="EMBL/GenBank/DDBJ databases">
        <authorList>
            <person name="Bruccoleri R.E."/>
            <person name="Oakeley E.J."/>
            <person name="Faust A.-M."/>
            <person name="Dessus-Babus S."/>
            <person name="Altorfer M."/>
            <person name="Burckhardt D."/>
            <person name="Oertli M."/>
            <person name="Naumann U."/>
            <person name="Petersen F."/>
            <person name="Wong J."/>
        </authorList>
    </citation>
    <scope>NUCLEOTIDE SEQUENCE</scope>
    <source>
        <strain evidence="12">GSM-AAB239-AS_SAM_17_03QT</strain>
        <tissue evidence="12">Leaf</tissue>
    </source>
</reference>
<dbReference type="Proteomes" id="UP001140949">
    <property type="component" value="Unassembled WGS sequence"/>
</dbReference>
<dbReference type="GO" id="GO:0003723">
    <property type="term" value="F:RNA binding"/>
    <property type="evidence" value="ECO:0007669"/>
    <property type="project" value="UniProtKB-UniRule"/>
</dbReference>
<dbReference type="InterPro" id="IPR058751">
    <property type="entry name" value="RDRP_helical"/>
</dbReference>
<evidence type="ECO:0000256" key="7">
    <source>
        <dbReference type="ARBA" id="ARBA00048744"/>
    </source>
</evidence>
<evidence type="ECO:0000256" key="9">
    <source>
        <dbReference type="RuleBase" id="RU363098"/>
    </source>
</evidence>
<dbReference type="InterPro" id="IPR012677">
    <property type="entry name" value="Nucleotide-bd_a/b_plait_sf"/>
</dbReference>
<evidence type="ECO:0000256" key="6">
    <source>
        <dbReference type="ARBA" id="ARBA00023158"/>
    </source>
</evidence>
<dbReference type="EMBL" id="JANAVB010019200">
    <property type="protein sequence ID" value="KAJ6828487.1"/>
    <property type="molecule type" value="Genomic_DNA"/>
</dbReference>
<dbReference type="Pfam" id="PF26252">
    <property type="entry name" value="RdRP_helical"/>
    <property type="match status" value="1"/>
</dbReference>
<dbReference type="InterPro" id="IPR058752">
    <property type="entry name" value="RDRP_C_head"/>
</dbReference>
<evidence type="ECO:0000313" key="12">
    <source>
        <dbReference type="EMBL" id="KAJ6828487.1"/>
    </source>
</evidence>
<dbReference type="GO" id="GO:0030422">
    <property type="term" value="P:siRNA processing"/>
    <property type="evidence" value="ECO:0007669"/>
    <property type="project" value="TreeGrafter"/>
</dbReference>
<sequence length="1216" mass="137870">MGSMGSLRSTTTTPNTTPSSTSHHQKDEWVITQISVAGFDPSTTAKELSSFLEFTFGSVWRCRVKTSWTPPESYPDFQFVLPTSSSTSSSPVPAAPHAFVHFGTPSAAARALSSAAKSDLLLNGHPLRVSANDPDSSNRIYRRRTTDPFRFPDLLRFDIGTLVSPSQFFTSWTHPSPVDLLIDPFDGRCRFLFQKDIPFVTKDTRDAVTIRCDLKIEFLLRDVAELRVSTCEFPFVLIFQLGLGCSPFVYYRTADDDIHVSVPFTLLDDDDPWIRTTDFTPSGALGRCCSFRVAMSPRHGAKLQRAMDYMRERRVTPEVPRQSIAVSEEPGYGAVASDLFFSVHFKVGIGFPILFLVTALVHRGIFNEHQLSEDFFGLLRGQSDVLNECALRHIFSYKRPVFDACGRLRLVQNWLLRFPKLVKETVIPADNVEVRRFVITPTRGYCLPPEVELSNRVLRHYKDISNRFLRVTFMDEGMQQLNSTALNHYVAPIVQNVAGNSFMQRTTMFRRVRNIMDNGFYLCGRKYFFLAFSSNQLRGSSAWFFADDGKTTANTIRTWMGEFVNKNVAKCAARMGQCFSSTYATVDVPRNRVDWSLEDVERNGYCFTDGIGKIAPELAKSVAQKLELTDNPPSAYQIRYAGCKGVVAVWPQSGGNKQLSLRQSMNKFKSTHTMLEVNSWTRFQPGFLNRQIVVLLSSLDVPDDVFARMQESMVGKLDQMLVDPDVAYDVLTTSCAEHGNVAAMMLSAGFRPQNEPHLKAMLSCIRLSQLRDLSEKTRIFVQKGRWLLGCLDELGVLEQGQCFIQASNPSLQNCFLRHGSRFSGRIDNKQVIVGTVVFAKNPCLHPGDVRILEAVDVPGLHHLVDCLVFPQKGERPHSNEASGSDLDGDLYFVTWDENLIPPGKKSWIPMAYEPAEAKLHPRRVSHQDIIDFFVKNLSNDNLGKICNAHVVHADKSHYGAMDEDCLELAELAATAVDFPKTGKQTIMPRRLRPQAYPDFMAKDDYQSYRSEKILGRLYRKIKDASDEDTSELLSIYEDIPYDTDLEIQEANDYLAEAWKTKCSYDRLLNALLGQYRVHKEGEVVTGHICSLPKYSSRKQGEIKERLKNAYYALHKQFRRAFEDMGPDGHQLADDERSMMYERKASAWYQVTYHPSWVEKTMKLKEPEGDQVPARLSFAWIATDYLVRIKVRCRRKENNNGAGKPIDSLANYLSERI</sequence>
<name>A0AAX6GJL5_IRIPA</name>
<dbReference type="PANTHER" id="PTHR23079:SF18">
    <property type="entry name" value="RNA-DEPENDENT RNA POLYMERASE 6"/>
    <property type="match status" value="1"/>
</dbReference>
<dbReference type="InterPro" id="IPR000504">
    <property type="entry name" value="RRM_dom"/>
</dbReference>
<dbReference type="AlphaFoldDB" id="A0AAX6GJL5"/>
<keyword evidence="6 9" id="KW-0943">RNA-mediated gene silencing</keyword>
<dbReference type="Gene3D" id="3.30.70.330">
    <property type="match status" value="1"/>
</dbReference>
<comment type="catalytic activity">
    <reaction evidence="7 9">
        <text>RNA(n) + a ribonucleoside 5'-triphosphate = RNA(n+1) + diphosphate</text>
        <dbReference type="Rhea" id="RHEA:21248"/>
        <dbReference type="Rhea" id="RHEA-COMP:14527"/>
        <dbReference type="Rhea" id="RHEA-COMP:17342"/>
        <dbReference type="ChEBI" id="CHEBI:33019"/>
        <dbReference type="ChEBI" id="CHEBI:61557"/>
        <dbReference type="ChEBI" id="CHEBI:140395"/>
        <dbReference type="EC" id="2.7.7.48"/>
    </reaction>
</comment>
<evidence type="ECO:0000256" key="4">
    <source>
        <dbReference type="ARBA" id="ARBA00022695"/>
    </source>
</evidence>
<keyword evidence="2 9" id="KW-0696">RNA-directed RNA polymerase</keyword>
<dbReference type="InterPro" id="IPR057298">
    <property type="entry name" value="RDR6-like_RBD"/>
</dbReference>
<comment type="similarity">
    <text evidence="1 9">Belongs to the RdRP family.</text>
</comment>
<accession>A0AAX6GJL5</accession>
<feature type="compositionally biased region" description="Low complexity" evidence="10">
    <location>
        <begin position="9"/>
        <end position="22"/>
    </location>
</feature>
<keyword evidence="3 9" id="KW-0808">Transferase</keyword>
<feature type="region of interest" description="Disordered" evidence="10">
    <location>
        <begin position="1"/>
        <end position="25"/>
    </location>
</feature>
<gene>
    <name evidence="12" type="ORF">M6B38_362010</name>
</gene>
<dbReference type="InterPro" id="IPR057297">
    <property type="entry name" value="RDR6-like_2nd"/>
</dbReference>
<comment type="caution">
    <text evidence="12">The sequence shown here is derived from an EMBL/GenBank/DDBJ whole genome shotgun (WGS) entry which is preliminary data.</text>
</comment>
<dbReference type="PANTHER" id="PTHR23079">
    <property type="entry name" value="RNA-DEPENDENT RNA POLYMERASE"/>
    <property type="match status" value="1"/>
</dbReference>
<protein>
    <recommendedName>
        <fullName evidence="9">RNA-dependent RNA polymerase</fullName>
        <ecNumber evidence="9">2.7.7.48</ecNumber>
    </recommendedName>
</protein>
<dbReference type="InterPro" id="IPR007855">
    <property type="entry name" value="RDRP"/>
</dbReference>
<dbReference type="InterPro" id="IPR035979">
    <property type="entry name" value="RBD_domain_sf"/>
</dbReference>
<evidence type="ECO:0000256" key="1">
    <source>
        <dbReference type="ARBA" id="ARBA00005762"/>
    </source>
</evidence>
<evidence type="ECO:0000256" key="3">
    <source>
        <dbReference type="ARBA" id="ARBA00022679"/>
    </source>
</evidence>
<evidence type="ECO:0000256" key="8">
    <source>
        <dbReference type="PROSITE-ProRule" id="PRU00176"/>
    </source>
</evidence>
<evidence type="ECO:0000256" key="2">
    <source>
        <dbReference type="ARBA" id="ARBA00022484"/>
    </source>
</evidence>
<keyword evidence="5 8" id="KW-0694">RNA-binding</keyword>
<evidence type="ECO:0000313" key="13">
    <source>
        <dbReference type="Proteomes" id="UP001140949"/>
    </source>
</evidence>
<keyword evidence="4 9" id="KW-0548">Nucleotidyltransferase</keyword>
<reference evidence="12" key="1">
    <citation type="journal article" date="2023" name="GigaByte">
        <title>Genome assembly of the bearded iris, Iris pallida Lam.</title>
        <authorList>
            <person name="Bruccoleri R.E."/>
            <person name="Oakeley E.J."/>
            <person name="Faust A.M.E."/>
            <person name="Altorfer M."/>
            <person name="Dessus-Babus S."/>
            <person name="Burckhardt D."/>
            <person name="Oertli M."/>
            <person name="Naumann U."/>
            <person name="Petersen F."/>
            <person name="Wong J."/>
        </authorList>
    </citation>
    <scope>NUCLEOTIDE SEQUENCE</scope>
    <source>
        <strain evidence="12">GSM-AAB239-AS_SAM_17_03QT</strain>
    </source>
</reference>
<dbReference type="GO" id="GO:0003968">
    <property type="term" value="F:RNA-directed RNA polymerase activity"/>
    <property type="evidence" value="ECO:0007669"/>
    <property type="project" value="UniProtKB-KW"/>
</dbReference>
<dbReference type="EC" id="2.7.7.48" evidence="9"/>
<dbReference type="Pfam" id="PF05183">
    <property type="entry name" value="RdRP"/>
    <property type="match status" value="1"/>
</dbReference>
<organism evidence="12 13">
    <name type="scientific">Iris pallida</name>
    <name type="common">Sweet iris</name>
    <dbReference type="NCBI Taxonomy" id="29817"/>
    <lineage>
        <taxon>Eukaryota</taxon>
        <taxon>Viridiplantae</taxon>
        <taxon>Streptophyta</taxon>
        <taxon>Embryophyta</taxon>
        <taxon>Tracheophyta</taxon>
        <taxon>Spermatophyta</taxon>
        <taxon>Magnoliopsida</taxon>
        <taxon>Liliopsida</taxon>
        <taxon>Asparagales</taxon>
        <taxon>Iridaceae</taxon>
        <taxon>Iridoideae</taxon>
        <taxon>Irideae</taxon>
        <taxon>Iris</taxon>
    </lineage>
</organism>